<dbReference type="AlphaFoldDB" id="A0A1R1Y6K0"/>
<sequence>MVRIFLNNSLGFILVVATLSYIATCNGVPKSPANFDFFRHSYYKEKITSISPRPNRCYTVGKFASAAFYGPALDVVRMYTEPHCNGMMKERVISISGAPGDNIKDYGQLFSSFIYKPKNNHLHNHHRHNSDRDSNTGDNHGFNNGNNIGFEFRDYGHNNNCGSGSILD</sequence>
<proteinExistence type="predicted"/>
<evidence type="ECO:0000313" key="4">
    <source>
        <dbReference type="EMBL" id="OMJ22424.1"/>
    </source>
</evidence>
<evidence type="ECO:0000313" key="3">
    <source>
        <dbReference type="EMBL" id="OMJ07387.1"/>
    </source>
</evidence>
<dbReference type="EMBL" id="LSSN01000769">
    <property type="protein sequence ID" value="OMJ22424.1"/>
    <property type="molecule type" value="Genomic_DNA"/>
</dbReference>
<feature type="signal peptide" evidence="2">
    <location>
        <begin position="1"/>
        <end position="27"/>
    </location>
</feature>
<feature type="region of interest" description="Disordered" evidence="1">
    <location>
        <begin position="121"/>
        <end position="142"/>
    </location>
</feature>
<organism evidence="4 5">
    <name type="scientific">Smittium culicis</name>
    <dbReference type="NCBI Taxonomy" id="133412"/>
    <lineage>
        <taxon>Eukaryota</taxon>
        <taxon>Fungi</taxon>
        <taxon>Fungi incertae sedis</taxon>
        <taxon>Zoopagomycota</taxon>
        <taxon>Kickxellomycotina</taxon>
        <taxon>Harpellomycetes</taxon>
        <taxon>Harpellales</taxon>
        <taxon>Legeriomycetaceae</taxon>
        <taxon>Smittium</taxon>
    </lineage>
</organism>
<dbReference type="EMBL" id="LSSN01006056">
    <property type="protein sequence ID" value="OMJ07387.1"/>
    <property type="molecule type" value="Genomic_DNA"/>
</dbReference>
<reference evidence="4 5" key="1">
    <citation type="submission" date="2017-01" db="EMBL/GenBank/DDBJ databases">
        <authorList>
            <person name="Mah S.A."/>
            <person name="Swanson W.J."/>
            <person name="Moy G.W."/>
            <person name="Vacquier V.D."/>
        </authorList>
    </citation>
    <scope>NUCLEOTIDE SEQUENCE [LARGE SCALE GENOMIC DNA]</scope>
    <source>
        <strain evidence="4 5">GSMNP</strain>
    </source>
</reference>
<accession>A0A1R1Y6K0</accession>
<evidence type="ECO:0000313" key="5">
    <source>
        <dbReference type="Proteomes" id="UP000187283"/>
    </source>
</evidence>
<protein>
    <submittedName>
        <fullName evidence="4">Uncharacterized protein</fullName>
    </submittedName>
</protein>
<evidence type="ECO:0000256" key="1">
    <source>
        <dbReference type="SAM" id="MobiDB-lite"/>
    </source>
</evidence>
<dbReference type="Proteomes" id="UP000187283">
    <property type="component" value="Unassembled WGS sequence"/>
</dbReference>
<keyword evidence="5" id="KW-1185">Reference proteome</keyword>
<feature type="chain" id="PRO_5015069060" evidence="2">
    <location>
        <begin position="28"/>
        <end position="168"/>
    </location>
</feature>
<comment type="caution">
    <text evidence="4">The sequence shown here is derived from an EMBL/GenBank/DDBJ whole genome shotgun (WGS) entry which is preliminary data.</text>
</comment>
<keyword evidence="2" id="KW-0732">Signal</keyword>
<evidence type="ECO:0000256" key="2">
    <source>
        <dbReference type="SAM" id="SignalP"/>
    </source>
</evidence>
<name>A0A1R1Y6K0_9FUNG</name>
<dbReference type="OrthoDB" id="5706766at2759"/>
<gene>
    <name evidence="3" type="ORF">AYI70_g12223</name>
    <name evidence="4" type="ORF">AYI70_g2879</name>
</gene>